<dbReference type="InterPro" id="IPR009057">
    <property type="entry name" value="Homeodomain-like_sf"/>
</dbReference>
<evidence type="ECO:0000259" key="3">
    <source>
        <dbReference type="PROSITE" id="PS50977"/>
    </source>
</evidence>
<dbReference type="Gene3D" id="1.10.357.10">
    <property type="entry name" value="Tetracycline Repressor, domain 2"/>
    <property type="match status" value="1"/>
</dbReference>
<dbReference type="InterPro" id="IPR001647">
    <property type="entry name" value="HTH_TetR"/>
</dbReference>
<accession>A0A2T4LR99</accession>
<sequence>MQVALVLFAVKGYHATKVSDIVAESGVSQGTFYWYFKSKEEIALCIIEDGKGKLLKVVHQGYRKEIGTINDMVVSSKRLMISLLQFASDHRHLMILLFLKGQGASFPIRDAIYDTFTALEDAFAKNIKRAMELHMLHNTQPEQVRSQMLTSLVIGMISRWLFGPMREWDYVPEMSAEEVAEEIVQFEFFGLLGLGRMQ</sequence>
<proteinExistence type="predicted"/>
<dbReference type="InterPro" id="IPR036271">
    <property type="entry name" value="Tet_transcr_reg_TetR-rel_C_sf"/>
</dbReference>
<keyword evidence="1 2" id="KW-0238">DNA-binding</keyword>
<gene>
    <name evidence="4" type="ORF">BUY34_09085</name>
</gene>
<dbReference type="SUPFAM" id="SSF46689">
    <property type="entry name" value="Homeodomain-like"/>
    <property type="match status" value="1"/>
</dbReference>
<dbReference type="SUPFAM" id="SSF48498">
    <property type="entry name" value="Tetracyclin repressor-like, C-terminal domain"/>
    <property type="match status" value="1"/>
</dbReference>
<dbReference type="Pfam" id="PF00440">
    <property type="entry name" value="TetR_N"/>
    <property type="match status" value="1"/>
</dbReference>
<dbReference type="PROSITE" id="PS50977">
    <property type="entry name" value="HTH_TETR_2"/>
    <property type="match status" value="1"/>
</dbReference>
<dbReference type="Gene3D" id="1.10.10.60">
    <property type="entry name" value="Homeodomain-like"/>
    <property type="match status" value="1"/>
</dbReference>
<dbReference type="EMBL" id="PYZR01000106">
    <property type="protein sequence ID" value="PTF65858.1"/>
    <property type="molecule type" value="Genomic_DNA"/>
</dbReference>
<dbReference type="InterPro" id="IPR050624">
    <property type="entry name" value="HTH-type_Tx_Regulator"/>
</dbReference>
<evidence type="ECO:0000313" key="4">
    <source>
        <dbReference type="EMBL" id="PTF65858.1"/>
    </source>
</evidence>
<protein>
    <submittedName>
        <fullName evidence="4">TetR family transcriptional regulator</fullName>
    </submittedName>
</protein>
<dbReference type="AlphaFoldDB" id="A0A2T4LR99"/>
<dbReference type="GO" id="GO:0003677">
    <property type="term" value="F:DNA binding"/>
    <property type="evidence" value="ECO:0007669"/>
    <property type="project" value="UniProtKB-UniRule"/>
</dbReference>
<reference evidence="4 5" key="1">
    <citation type="journal article" date="2016" name="Front. Microbiol.">
        <title>Comprehensive Phylogenetic Analysis of Bovine Non-aureus Staphylococci Species Based on Whole-Genome Sequencing.</title>
        <authorList>
            <person name="Naushad S."/>
            <person name="Barkema H.W."/>
            <person name="Luby C."/>
            <person name="Condas L.A."/>
            <person name="Nobrega D.B."/>
            <person name="Carson D.A."/>
            <person name="De Buck J."/>
        </authorList>
    </citation>
    <scope>NUCLEOTIDE SEQUENCE [LARGE SCALE GENOMIC DNA]</scope>
    <source>
        <strain evidence="4 5">SNUC 3829</strain>
    </source>
</reference>
<evidence type="ECO:0000256" key="1">
    <source>
        <dbReference type="ARBA" id="ARBA00023125"/>
    </source>
</evidence>
<feature type="domain" description="HTH tetR-type" evidence="3">
    <location>
        <begin position="1"/>
        <end position="54"/>
    </location>
</feature>
<evidence type="ECO:0000256" key="2">
    <source>
        <dbReference type="PROSITE-ProRule" id="PRU00335"/>
    </source>
</evidence>
<dbReference type="PANTHER" id="PTHR43479:SF11">
    <property type="entry name" value="ACREF_ENVCD OPERON REPRESSOR-RELATED"/>
    <property type="match status" value="1"/>
</dbReference>
<evidence type="ECO:0000313" key="5">
    <source>
        <dbReference type="Proteomes" id="UP000241208"/>
    </source>
</evidence>
<name>A0A2T4LR99_9STAP</name>
<feature type="DNA-binding region" description="H-T-H motif" evidence="2">
    <location>
        <begin position="17"/>
        <end position="36"/>
    </location>
</feature>
<organism evidence="4 5">
    <name type="scientific">Staphylococcus cohnii</name>
    <dbReference type="NCBI Taxonomy" id="29382"/>
    <lineage>
        <taxon>Bacteria</taxon>
        <taxon>Bacillati</taxon>
        <taxon>Bacillota</taxon>
        <taxon>Bacilli</taxon>
        <taxon>Bacillales</taxon>
        <taxon>Staphylococcaceae</taxon>
        <taxon>Staphylococcus</taxon>
        <taxon>Staphylococcus cohnii species complex</taxon>
    </lineage>
</organism>
<comment type="caution">
    <text evidence="4">The sequence shown here is derived from an EMBL/GenBank/DDBJ whole genome shotgun (WGS) entry which is preliminary data.</text>
</comment>
<dbReference type="PANTHER" id="PTHR43479">
    <property type="entry name" value="ACREF/ENVCD OPERON REPRESSOR-RELATED"/>
    <property type="match status" value="1"/>
</dbReference>
<dbReference type="Proteomes" id="UP000241208">
    <property type="component" value="Unassembled WGS sequence"/>
</dbReference>